<keyword evidence="7 11" id="KW-1133">Transmembrane helix</keyword>
<keyword evidence="6" id="KW-0809">Transit peptide</keyword>
<evidence type="ECO:0000256" key="4">
    <source>
        <dbReference type="ARBA" id="ARBA00022692"/>
    </source>
</evidence>
<keyword evidence="8" id="KW-0406">Ion transport</keyword>
<evidence type="ECO:0008006" key="14">
    <source>
        <dbReference type="Google" id="ProtNLM"/>
    </source>
</evidence>
<feature type="region of interest" description="Disordered" evidence="10">
    <location>
        <begin position="251"/>
        <end position="339"/>
    </location>
</feature>
<evidence type="ECO:0000256" key="3">
    <source>
        <dbReference type="ARBA" id="ARBA00022448"/>
    </source>
</evidence>
<keyword evidence="9 11" id="KW-0472">Membrane</keyword>
<dbReference type="AlphaFoldDB" id="A0A5C5G8P3"/>
<dbReference type="GO" id="GO:0045016">
    <property type="term" value="P:mitochondrial magnesium ion transmembrane transport"/>
    <property type="evidence" value="ECO:0007669"/>
    <property type="project" value="TreeGrafter"/>
</dbReference>
<evidence type="ECO:0000256" key="2">
    <source>
        <dbReference type="ARBA" id="ARBA00009765"/>
    </source>
</evidence>
<evidence type="ECO:0000256" key="5">
    <source>
        <dbReference type="ARBA" id="ARBA00022842"/>
    </source>
</evidence>
<organism evidence="12 13">
    <name type="scientific">Rhodotorula diobovata</name>
    <dbReference type="NCBI Taxonomy" id="5288"/>
    <lineage>
        <taxon>Eukaryota</taxon>
        <taxon>Fungi</taxon>
        <taxon>Dikarya</taxon>
        <taxon>Basidiomycota</taxon>
        <taxon>Pucciniomycotina</taxon>
        <taxon>Microbotryomycetes</taxon>
        <taxon>Sporidiobolales</taxon>
        <taxon>Sporidiobolaceae</taxon>
        <taxon>Rhodotorula</taxon>
    </lineage>
</organism>
<comment type="subcellular location">
    <subcellularLocation>
        <location evidence="1">Membrane</location>
        <topology evidence="1">Multi-pass membrane protein</topology>
    </subcellularLocation>
</comment>
<feature type="transmembrane region" description="Helical" evidence="11">
    <location>
        <begin position="207"/>
        <end position="231"/>
    </location>
</feature>
<evidence type="ECO:0000256" key="10">
    <source>
        <dbReference type="SAM" id="MobiDB-lite"/>
    </source>
</evidence>
<feature type="compositionally biased region" description="Basic and acidic residues" evidence="10">
    <location>
        <begin position="314"/>
        <end position="339"/>
    </location>
</feature>
<proteinExistence type="inferred from homology"/>
<keyword evidence="3" id="KW-0813">Transport</keyword>
<evidence type="ECO:0000256" key="11">
    <source>
        <dbReference type="SAM" id="Phobius"/>
    </source>
</evidence>
<protein>
    <recommendedName>
        <fullName evidence="14">Magnesium transporter</fullName>
    </recommendedName>
</protein>
<evidence type="ECO:0000256" key="9">
    <source>
        <dbReference type="ARBA" id="ARBA00023136"/>
    </source>
</evidence>
<keyword evidence="4 11" id="KW-0812">Transmembrane</keyword>
<dbReference type="GO" id="GO:0015095">
    <property type="term" value="F:magnesium ion transmembrane transporter activity"/>
    <property type="evidence" value="ECO:0007669"/>
    <property type="project" value="TreeGrafter"/>
</dbReference>
<evidence type="ECO:0000313" key="13">
    <source>
        <dbReference type="Proteomes" id="UP000311382"/>
    </source>
</evidence>
<dbReference type="PANTHER" id="PTHR13890">
    <property type="entry name" value="RNA SPLICING PROTEIN MRS2, MITOCHONDRIAL"/>
    <property type="match status" value="1"/>
</dbReference>
<dbReference type="Gene3D" id="1.20.58.340">
    <property type="entry name" value="Magnesium transport protein CorA, transmembrane region"/>
    <property type="match status" value="1"/>
</dbReference>
<evidence type="ECO:0000313" key="12">
    <source>
        <dbReference type="EMBL" id="TNY24796.1"/>
    </source>
</evidence>
<gene>
    <name evidence="12" type="ORF">DMC30DRAFT_6620</name>
</gene>
<dbReference type="InterPro" id="IPR039204">
    <property type="entry name" value="MRS2-like"/>
</dbReference>
<accession>A0A5C5G8P3</accession>
<feature type="compositionally biased region" description="Gly residues" evidence="10">
    <location>
        <begin position="267"/>
        <end position="285"/>
    </location>
</feature>
<evidence type="ECO:0000256" key="1">
    <source>
        <dbReference type="ARBA" id="ARBA00004141"/>
    </source>
</evidence>
<dbReference type="PANTHER" id="PTHR13890:SF0">
    <property type="entry name" value="MAGNESIUM TRANSPORTER MRS2 HOMOLOG, MITOCHONDRIAL"/>
    <property type="match status" value="1"/>
</dbReference>
<dbReference type="EMBL" id="SOZI01000001">
    <property type="protein sequence ID" value="TNY24796.1"/>
    <property type="molecule type" value="Genomic_DNA"/>
</dbReference>
<comment type="similarity">
    <text evidence="2">Belongs to the CorA metal ion transporter (MIT) (TC 1.A.35) family.</text>
</comment>
<sequence>MASAVQKVMHYLELSGSATGQSNTPPFELRALEALLLLTVRGIKNVVTELQERVYRTIPQLRFGVSPAELRDLLECKRTVEDCLMSGRAMQSALSTVLGEDEDLANMYLTDKLKGVPRSIDDHQQAELLLEYYERRLDETSESCERLSTLLAEVDSNISLVLASTRVRLQVLELQTAIGTLALGAGATAAGFFGMNLTSGLEEHPHAFLWAVGTMSSLMLGITAICWVRLIRARRSQLFLRSARPSRDEALSRAGSWRAGPVAAAGPGEGQGQSQARGGGATGEKGGTEGDVHEVVEEATGQRRRGDKGTSTTLKDKAREAVRGGDERDALHAKDGSTL</sequence>
<reference evidence="12 13" key="1">
    <citation type="submission" date="2019-03" db="EMBL/GenBank/DDBJ databases">
        <title>Rhodosporidium diobovatum UCD-FST 08-225 genome sequencing, assembly, and annotation.</title>
        <authorList>
            <person name="Fakankun I.U."/>
            <person name="Fristensky B."/>
            <person name="Levin D.B."/>
        </authorList>
    </citation>
    <scope>NUCLEOTIDE SEQUENCE [LARGE SCALE GENOMIC DNA]</scope>
    <source>
        <strain evidence="12 13">UCD-FST 08-225</strain>
    </source>
</reference>
<dbReference type="Pfam" id="PF22099">
    <property type="entry name" value="MRS2-like"/>
    <property type="match status" value="1"/>
</dbReference>
<evidence type="ECO:0000256" key="6">
    <source>
        <dbReference type="ARBA" id="ARBA00022946"/>
    </source>
</evidence>
<comment type="caution">
    <text evidence="12">The sequence shown here is derived from an EMBL/GenBank/DDBJ whole genome shotgun (WGS) entry which is preliminary data.</text>
</comment>
<dbReference type="Proteomes" id="UP000311382">
    <property type="component" value="Unassembled WGS sequence"/>
</dbReference>
<keyword evidence="5" id="KW-0460">Magnesium</keyword>
<name>A0A5C5G8P3_9BASI</name>
<keyword evidence="13" id="KW-1185">Reference proteome</keyword>
<feature type="compositionally biased region" description="Basic and acidic residues" evidence="10">
    <location>
        <begin position="286"/>
        <end position="296"/>
    </location>
</feature>
<feature type="transmembrane region" description="Helical" evidence="11">
    <location>
        <begin position="176"/>
        <end position="195"/>
    </location>
</feature>
<evidence type="ECO:0000256" key="7">
    <source>
        <dbReference type="ARBA" id="ARBA00022989"/>
    </source>
</evidence>
<evidence type="ECO:0000256" key="8">
    <source>
        <dbReference type="ARBA" id="ARBA00023065"/>
    </source>
</evidence>
<dbReference type="OrthoDB" id="10251508at2759"/>
<dbReference type="GO" id="GO:0005743">
    <property type="term" value="C:mitochondrial inner membrane"/>
    <property type="evidence" value="ECO:0007669"/>
    <property type="project" value="TreeGrafter"/>
</dbReference>